<evidence type="ECO:0000313" key="2">
    <source>
        <dbReference type="Proteomes" id="UP001431010"/>
    </source>
</evidence>
<protein>
    <submittedName>
        <fullName evidence="1">Uncharacterized protein</fullName>
    </submittedName>
</protein>
<sequence length="332" mass="36155">MVPIDQLRDFLADVETGWSLGTFGAIGEFTRDAGELVELIDDSGMIGAVTARGGICFRAHAELRLIASELPTRSDWSHRVALCLPRNACAMGQRTGITDLGPDRDALRPEDRDAVLFDLGLSTLQVDVCVRSRDPEVIAALRRHAGASLFAPDDELMQVMLAASPHRVFISRIGRAEIFQPIPPPGGRSPDGPHTHILPKLLAHRRTHAATEPLPDGWIPCAHAYPPHPLRDPLRQPRPFVAGHLAAFQHLLDRYGDPRLLALKRDVTAHVVANRPPSAADSPGDRIARATARVTLRQLQASGVESATLRAWLGALDRPDHGEEADTAEIPH</sequence>
<dbReference type="Pfam" id="PF21973">
    <property type="entry name" value="DUF6925"/>
    <property type="match status" value="1"/>
</dbReference>
<gene>
    <name evidence="1" type="ORF">LQG66_25715</name>
</gene>
<evidence type="ECO:0000313" key="1">
    <source>
        <dbReference type="EMBL" id="UFZ02654.1"/>
    </source>
</evidence>
<keyword evidence="2" id="KW-1185">Reference proteome</keyword>
<organism evidence="1 2">
    <name type="scientific">Bradyrhizobium ontarionense</name>
    <dbReference type="NCBI Taxonomy" id="2898149"/>
    <lineage>
        <taxon>Bacteria</taxon>
        <taxon>Pseudomonadati</taxon>
        <taxon>Pseudomonadota</taxon>
        <taxon>Alphaproteobacteria</taxon>
        <taxon>Hyphomicrobiales</taxon>
        <taxon>Nitrobacteraceae</taxon>
        <taxon>Bradyrhizobium</taxon>
    </lineage>
</organism>
<reference evidence="1" key="1">
    <citation type="journal article" date="2024" name="Antonie Van Leeuwenhoek">
        <title>Bradyrhizobium ontarionense sp. nov., a novel bacterial symbiont isolated from Aeschynomene indica (Indian jointvetch), harbours photosynthesis, nitrogen fixation and nitrous oxide (N2O) reductase genes.</title>
        <authorList>
            <person name="Bromfield E.S.P."/>
            <person name="Cloutier S."/>
        </authorList>
    </citation>
    <scope>NUCLEOTIDE SEQUENCE</scope>
    <source>
        <strain evidence="1">A19</strain>
    </source>
</reference>
<proteinExistence type="predicted"/>
<dbReference type="InterPro" id="IPR053838">
    <property type="entry name" value="DUF6925"/>
</dbReference>
<dbReference type="RefSeq" id="WP_231318440.1">
    <property type="nucleotide sequence ID" value="NZ_CP088156.1"/>
</dbReference>
<accession>A0ABY3R6L6</accession>
<name>A0ABY3R6L6_9BRAD</name>
<dbReference type="Proteomes" id="UP001431010">
    <property type="component" value="Chromosome"/>
</dbReference>
<dbReference type="EMBL" id="CP088156">
    <property type="protein sequence ID" value="UFZ02654.1"/>
    <property type="molecule type" value="Genomic_DNA"/>
</dbReference>